<dbReference type="AlphaFoldDB" id="A0A5A7UFT8"/>
<dbReference type="Proteomes" id="UP000321393">
    <property type="component" value="Unassembled WGS sequence"/>
</dbReference>
<dbReference type="EMBL" id="SSTE01008862">
    <property type="protein sequence ID" value="KAA0054120.1"/>
    <property type="molecule type" value="Genomic_DNA"/>
</dbReference>
<dbReference type="OrthoDB" id="418757at2759"/>
<sequence>MDLKMAEGVPFAEHLNEFNRIIETFSLVKVEFNEEATSILLLTSLPDSLGIYESSVTFLFRSAYNSRGVGKMGIFCLTSLRHILPRKRLCKSMNGSSVSIEGPDILGLALNYVPEEVDDFIKENIAKLYQNSSGKKSNQLQSCEFSSIDPSLSPKFSSLIDDCGLKIGIAPHHNFQQHC</sequence>
<evidence type="ECO:0000313" key="1">
    <source>
        <dbReference type="EMBL" id="KAA0054120.1"/>
    </source>
</evidence>
<protein>
    <submittedName>
        <fullName evidence="1">Retrovirus-related Pol polyprotein from transposon TNT 1-94</fullName>
    </submittedName>
</protein>
<evidence type="ECO:0000313" key="2">
    <source>
        <dbReference type="Proteomes" id="UP000321393"/>
    </source>
</evidence>
<dbReference type="Pfam" id="PF14223">
    <property type="entry name" value="Retrotran_gag_2"/>
    <property type="match status" value="1"/>
</dbReference>
<accession>A0A5A7UFT8</accession>
<organism evidence="1 2">
    <name type="scientific">Cucumis melo var. makuwa</name>
    <name type="common">Oriental melon</name>
    <dbReference type="NCBI Taxonomy" id="1194695"/>
    <lineage>
        <taxon>Eukaryota</taxon>
        <taxon>Viridiplantae</taxon>
        <taxon>Streptophyta</taxon>
        <taxon>Embryophyta</taxon>
        <taxon>Tracheophyta</taxon>
        <taxon>Spermatophyta</taxon>
        <taxon>Magnoliopsida</taxon>
        <taxon>eudicotyledons</taxon>
        <taxon>Gunneridae</taxon>
        <taxon>Pentapetalae</taxon>
        <taxon>rosids</taxon>
        <taxon>fabids</taxon>
        <taxon>Cucurbitales</taxon>
        <taxon>Cucurbitaceae</taxon>
        <taxon>Benincaseae</taxon>
        <taxon>Cucumis</taxon>
    </lineage>
</organism>
<comment type="caution">
    <text evidence="1">The sequence shown here is derived from an EMBL/GenBank/DDBJ whole genome shotgun (WGS) entry which is preliminary data.</text>
</comment>
<gene>
    <name evidence="1" type="ORF">E6C27_scaffold131G00320</name>
</gene>
<name>A0A5A7UFT8_CUCMM</name>
<reference evidence="1 2" key="1">
    <citation type="submission" date="2019-08" db="EMBL/GenBank/DDBJ databases">
        <title>Draft genome sequences of two oriental melons (Cucumis melo L. var makuwa).</title>
        <authorList>
            <person name="Kwon S.-Y."/>
        </authorList>
    </citation>
    <scope>NUCLEOTIDE SEQUENCE [LARGE SCALE GENOMIC DNA]</scope>
    <source>
        <strain evidence="2">cv. SW 3</strain>
        <tissue evidence="1">Leaf</tissue>
    </source>
</reference>
<proteinExistence type="predicted"/>